<feature type="region of interest" description="Disordered" evidence="1">
    <location>
        <begin position="355"/>
        <end position="381"/>
    </location>
</feature>
<dbReference type="Gene3D" id="4.10.60.10">
    <property type="entry name" value="Zinc finger, CCHC-type"/>
    <property type="match status" value="1"/>
</dbReference>
<feature type="region of interest" description="Disordered" evidence="1">
    <location>
        <begin position="219"/>
        <end position="315"/>
    </location>
</feature>
<dbReference type="AlphaFoldDB" id="A0A8K0P570"/>
<dbReference type="GO" id="GO:0003676">
    <property type="term" value="F:nucleic acid binding"/>
    <property type="evidence" value="ECO:0007669"/>
    <property type="project" value="InterPro"/>
</dbReference>
<dbReference type="InterPro" id="IPR036875">
    <property type="entry name" value="Znf_CCHC_sf"/>
</dbReference>
<evidence type="ECO:0000313" key="4">
    <source>
        <dbReference type="Proteomes" id="UP000792457"/>
    </source>
</evidence>
<dbReference type="OrthoDB" id="6379801at2759"/>
<feature type="domain" description="Pre-C2HC" evidence="2">
    <location>
        <begin position="470"/>
        <end position="545"/>
    </location>
</feature>
<dbReference type="Pfam" id="PF07530">
    <property type="entry name" value="PRE_C2HC"/>
    <property type="match status" value="1"/>
</dbReference>
<reference evidence="3" key="1">
    <citation type="submission" date="2013-04" db="EMBL/GenBank/DDBJ databases">
        <authorList>
            <person name="Qu J."/>
            <person name="Murali S.C."/>
            <person name="Bandaranaike D."/>
            <person name="Bellair M."/>
            <person name="Blankenburg K."/>
            <person name="Chao H."/>
            <person name="Dinh H."/>
            <person name="Doddapaneni H."/>
            <person name="Downs B."/>
            <person name="Dugan-Rocha S."/>
            <person name="Elkadiri S."/>
            <person name="Gnanaolivu R.D."/>
            <person name="Hernandez B."/>
            <person name="Javaid M."/>
            <person name="Jayaseelan J.C."/>
            <person name="Lee S."/>
            <person name="Li M."/>
            <person name="Ming W."/>
            <person name="Munidasa M."/>
            <person name="Muniz J."/>
            <person name="Nguyen L."/>
            <person name="Ongeri F."/>
            <person name="Osuji N."/>
            <person name="Pu L.-L."/>
            <person name="Puazo M."/>
            <person name="Qu C."/>
            <person name="Quiroz J."/>
            <person name="Raj R."/>
            <person name="Weissenberger G."/>
            <person name="Xin Y."/>
            <person name="Zou X."/>
            <person name="Han Y."/>
            <person name="Richards S."/>
            <person name="Worley K."/>
            <person name="Muzny D."/>
            <person name="Gibbs R."/>
        </authorList>
    </citation>
    <scope>NUCLEOTIDE SEQUENCE</scope>
    <source>
        <strain evidence="3">Sampled in the wild</strain>
    </source>
</reference>
<feature type="region of interest" description="Disordered" evidence="1">
    <location>
        <begin position="620"/>
        <end position="656"/>
    </location>
</feature>
<dbReference type="Proteomes" id="UP000792457">
    <property type="component" value="Unassembled WGS sequence"/>
</dbReference>
<feature type="region of interest" description="Disordered" evidence="1">
    <location>
        <begin position="43"/>
        <end position="150"/>
    </location>
</feature>
<feature type="compositionally biased region" description="Basic and acidic residues" evidence="1">
    <location>
        <begin position="372"/>
        <end position="381"/>
    </location>
</feature>
<feature type="compositionally biased region" description="Polar residues" evidence="1">
    <location>
        <begin position="300"/>
        <end position="315"/>
    </location>
</feature>
<sequence>MNPDNNNSNSLKEKTTTSESNSKIDLPDESSKFLRKILSNIKKDEKNISKVISPVSSPIKSGSDCTRKREGDKTNNSDPESIEIFSESSSSKRLEMNNKATNQIQPARRGSDGAVCRDGRKLDNATKLGKRNNNSPVINVQEDKSKKRKGNQPVFVGAFCESVSSANLKFQKTSISKLEQGVGGSRHSSPLPSNLSRAAVEKPSDKFLASTAALTKGDVCPKKAESRGKGNEKVRNDQSAQPIKRKGRSDNKSEKDKTPVRTPPNDGRHTKMLDGEVDKNFTFPPRGDSEIARGLEGLSPTISNSPFSPTDSASRVNWQRVPVRRGKRKAESPAQTVVGTFEIKKSNRFEALENQAVGVDPRSGPPGASDNNSERENLNKEQIGKIPPIYIENPPNWVALYKKMKDLCTLPPTARLAGRKTVIKCQIINDFLKVRDLLTDENINIFTYRLASEKKKLFVIRGLPLNTDISDITESFTEQGVRVNRITQMKTTKPTQSQIKENIKSISPRFIPLFMVELENELSIEDFFSIKYICGLKITIEKYKSTRGPPQCYRCQAFGHVEKACHMPPRCVKCGKNHLTIDCEMPKTLEATCANCQGNHPASYRGCAAYLRMKKKINKLKSKSQEKESGGAQAEKIDLDKKERGEGKSKIPESRSYAEIVKENPRKEVVRKTGSAVGELESPTQISEGRIVSDQHEEVPFNENENWRDELVNWDIGLDVFSVASLWDAGDETLLLLIALFPTLASIEQCTPYECFCKHFWSLLSWVK</sequence>
<keyword evidence="4" id="KW-1185">Reference proteome</keyword>
<reference evidence="3" key="2">
    <citation type="submission" date="2017-10" db="EMBL/GenBank/DDBJ databases">
        <title>Ladona fulva Genome sequencing and assembly.</title>
        <authorList>
            <person name="Murali S."/>
            <person name="Richards S."/>
            <person name="Bandaranaike D."/>
            <person name="Bellair M."/>
            <person name="Blankenburg K."/>
            <person name="Chao H."/>
            <person name="Dinh H."/>
            <person name="Doddapaneni H."/>
            <person name="Dugan-Rocha S."/>
            <person name="Elkadiri S."/>
            <person name="Gnanaolivu R."/>
            <person name="Hernandez B."/>
            <person name="Skinner E."/>
            <person name="Javaid M."/>
            <person name="Lee S."/>
            <person name="Li M."/>
            <person name="Ming W."/>
            <person name="Munidasa M."/>
            <person name="Muniz J."/>
            <person name="Nguyen L."/>
            <person name="Hughes D."/>
            <person name="Osuji N."/>
            <person name="Pu L.-L."/>
            <person name="Puazo M."/>
            <person name="Qu C."/>
            <person name="Quiroz J."/>
            <person name="Raj R."/>
            <person name="Weissenberger G."/>
            <person name="Xin Y."/>
            <person name="Zou X."/>
            <person name="Han Y."/>
            <person name="Worley K."/>
            <person name="Muzny D."/>
            <person name="Gibbs R."/>
        </authorList>
    </citation>
    <scope>NUCLEOTIDE SEQUENCE</scope>
    <source>
        <strain evidence="3">Sampled in the wild</strain>
    </source>
</reference>
<accession>A0A8K0P570</accession>
<dbReference type="GO" id="GO:0008270">
    <property type="term" value="F:zinc ion binding"/>
    <property type="evidence" value="ECO:0007669"/>
    <property type="project" value="InterPro"/>
</dbReference>
<proteinExistence type="predicted"/>
<gene>
    <name evidence="3" type="ORF">J437_LFUL007329</name>
</gene>
<organism evidence="3 4">
    <name type="scientific">Ladona fulva</name>
    <name type="common">Scarce chaser dragonfly</name>
    <name type="synonym">Libellula fulva</name>
    <dbReference type="NCBI Taxonomy" id="123851"/>
    <lineage>
        <taxon>Eukaryota</taxon>
        <taxon>Metazoa</taxon>
        <taxon>Ecdysozoa</taxon>
        <taxon>Arthropoda</taxon>
        <taxon>Hexapoda</taxon>
        <taxon>Insecta</taxon>
        <taxon>Pterygota</taxon>
        <taxon>Palaeoptera</taxon>
        <taxon>Odonata</taxon>
        <taxon>Epiprocta</taxon>
        <taxon>Anisoptera</taxon>
        <taxon>Libelluloidea</taxon>
        <taxon>Libellulidae</taxon>
        <taxon>Ladona</taxon>
    </lineage>
</organism>
<evidence type="ECO:0000313" key="3">
    <source>
        <dbReference type="EMBL" id="KAG8234171.1"/>
    </source>
</evidence>
<dbReference type="EMBL" id="KZ308788">
    <property type="protein sequence ID" value="KAG8234171.1"/>
    <property type="molecule type" value="Genomic_DNA"/>
</dbReference>
<feature type="compositionally biased region" description="Basic and acidic residues" evidence="1">
    <location>
        <begin position="65"/>
        <end position="75"/>
    </location>
</feature>
<comment type="caution">
    <text evidence="3">The sequence shown here is derived from an EMBL/GenBank/DDBJ whole genome shotgun (WGS) entry which is preliminary data.</text>
</comment>
<feature type="compositionally biased region" description="Basic and acidic residues" evidence="1">
    <location>
        <begin position="219"/>
        <end position="236"/>
    </location>
</feature>
<feature type="compositionally biased region" description="Polar residues" evidence="1">
    <location>
        <begin position="1"/>
        <end position="10"/>
    </location>
</feature>
<evidence type="ECO:0000259" key="2">
    <source>
        <dbReference type="Pfam" id="PF07530"/>
    </source>
</evidence>
<name>A0A8K0P570_LADFU</name>
<dbReference type="InterPro" id="IPR006579">
    <property type="entry name" value="Pre_C2HC_dom"/>
</dbReference>
<feature type="compositionally biased region" description="Low complexity" evidence="1">
    <location>
        <begin position="49"/>
        <end position="61"/>
    </location>
</feature>
<evidence type="ECO:0000256" key="1">
    <source>
        <dbReference type="SAM" id="MobiDB-lite"/>
    </source>
</evidence>
<protein>
    <recommendedName>
        <fullName evidence="2">Pre-C2HC domain-containing protein</fullName>
    </recommendedName>
</protein>
<feature type="region of interest" description="Disordered" evidence="1">
    <location>
        <begin position="1"/>
        <end position="31"/>
    </location>
</feature>
<feature type="compositionally biased region" description="Basic and acidic residues" evidence="1">
    <location>
        <begin position="248"/>
        <end position="259"/>
    </location>
</feature>
<feature type="compositionally biased region" description="Basic and acidic residues" evidence="1">
    <location>
        <begin position="623"/>
        <end position="653"/>
    </location>
</feature>
<dbReference type="SUPFAM" id="SSF57756">
    <property type="entry name" value="Retrovirus zinc finger-like domains"/>
    <property type="match status" value="1"/>
</dbReference>
<feature type="compositionally biased region" description="Basic and acidic residues" evidence="1">
    <location>
        <begin position="109"/>
        <end position="124"/>
    </location>
</feature>
<feature type="compositionally biased region" description="Basic and acidic residues" evidence="1">
    <location>
        <begin position="266"/>
        <end position="279"/>
    </location>
</feature>